<dbReference type="GO" id="GO:0005739">
    <property type="term" value="C:mitochondrion"/>
    <property type="evidence" value="ECO:0007669"/>
    <property type="project" value="TreeGrafter"/>
</dbReference>
<keyword evidence="4" id="KW-1185">Reference proteome</keyword>
<dbReference type="OrthoDB" id="2129069at2759"/>
<comment type="similarity">
    <text evidence="1">Belongs to the OPA3 family.</text>
</comment>
<sequence>MIAARQISRPVADRILRYGKDHPFLRKNVLIPLGRGLAHLTTRVRMKNLGLGNPVTLAPVSEATALEQASELMQQVVLFTYSVGVFAGYYFYTKYTTPETMKAEVFASFKKDLICTSLLPLFQKLIADLQPGTSSETNNDSSAKGNNSLPTCGEVTHVALPNREQFVVLRSGDSVVIEPLENVILRGTTYVMRNSVFKPQFHKNSSKSSDQ</sequence>
<proteinExistence type="inferred from homology"/>
<reference evidence="3 4" key="2">
    <citation type="submission" date="2018-10" db="EMBL/GenBank/DDBJ databases">
        <authorList>
            <consortium name="Pathogen Informatics"/>
        </authorList>
    </citation>
    <scope>NUCLEOTIDE SEQUENCE [LARGE SCALE GENOMIC DNA]</scope>
</reference>
<dbReference type="PANTHER" id="PTHR12499:SF0">
    <property type="entry name" value="OPTIC ATROPHY 3 PROTEIN"/>
    <property type="match status" value="1"/>
</dbReference>
<evidence type="ECO:0000313" key="3">
    <source>
        <dbReference type="EMBL" id="VDD87531.1"/>
    </source>
</evidence>
<dbReference type="AlphaFoldDB" id="A0A0N4UZC3"/>
<evidence type="ECO:0000256" key="2">
    <source>
        <dbReference type="ARBA" id="ARBA00023054"/>
    </source>
</evidence>
<dbReference type="Proteomes" id="UP000274131">
    <property type="component" value="Unassembled WGS sequence"/>
</dbReference>
<dbReference type="Pfam" id="PF07047">
    <property type="entry name" value="OPA3"/>
    <property type="match status" value="1"/>
</dbReference>
<keyword evidence="2" id="KW-0175">Coiled coil</keyword>
<dbReference type="EMBL" id="UXUI01007429">
    <property type="protein sequence ID" value="VDD87531.1"/>
    <property type="molecule type" value="Genomic_DNA"/>
</dbReference>
<dbReference type="InterPro" id="IPR010754">
    <property type="entry name" value="OPA3-like"/>
</dbReference>
<evidence type="ECO:0000313" key="4">
    <source>
        <dbReference type="Proteomes" id="UP000274131"/>
    </source>
</evidence>
<gene>
    <name evidence="3" type="ORF">EVEC_LOCUS2674</name>
</gene>
<dbReference type="PANTHER" id="PTHR12499">
    <property type="entry name" value="OPTIC ATROPHY 3 PROTEIN OPA3"/>
    <property type="match status" value="1"/>
</dbReference>
<evidence type="ECO:0000256" key="1">
    <source>
        <dbReference type="ARBA" id="ARBA00007584"/>
    </source>
</evidence>
<protein>
    <submittedName>
        <fullName evidence="3 5">Uncharacterized protein</fullName>
    </submittedName>
</protein>
<organism evidence="5">
    <name type="scientific">Enterobius vermicularis</name>
    <name type="common">Human pinworm</name>
    <dbReference type="NCBI Taxonomy" id="51028"/>
    <lineage>
        <taxon>Eukaryota</taxon>
        <taxon>Metazoa</taxon>
        <taxon>Ecdysozoa</taxon>
        <taxon>Nematoda</taxon>
        <taxon>Chromadorea</taxon>
        <taxon>Rhabditida</taxon>
        <taxon>Spirurina</taxon>
        <taxon>Oxyuridomorpha</taxon>
        <taxon>Oxyuroidea</taxon>
        <taxon>Oxyuridae</taxon>
        <taxon>Enterobius</taxon>
    </lineage>
</organism>
<dbReference type="GO" id="GO:0019216">
    <property type="term" value="P:regulation of lipid metabolic process"/>
    <property type="evidence" value="ECO:0007669"/>
    <property type="project" value="TreeGrafter"/>
</dbReference>
<evidence type="ECO:0000313" key="5">
    <source>
        <dbReference type="WBParaSite" id="EVEC_0000296601-mRNA-1"/>
    </source>
</evidence>
<name>A0A0N4UZC3_ENTVE</name>
<accession>A0A0N4UZC3</accession>
<dbReference type="STRING" id="51028.A0A0N4UZC3"/>
<dbReference type="WBParaSite" id="EVEC_0000296601-mRNA-1">
    <property type="protein sequence ID" value="EVEC_0000296601-mRNA-1"/>
    <property type="gene ID" value="EVEC_0000296601"/>
</dbReference>
<reference evidence="5" key="1">
    <citation type="submission" date="2017-02" db="UniProtKB">
        <authorList>
            <consortium name="WormBaseParasite"/>
        </authorList>
    </citation>
    <scope>IDENTIFICATION</scope>
</reference>